<dbReference type="PROSITE" id="PS00216">
    <property type="entry name" value="SUGAR_TRANSPORT_1"/>
    <property type="match status" value="1"/>
</dbReference>
<feature type="transmembrane region" description="Helical" evidence="8">
    <location>
        <begin position="118"/>
        <end position="136"/>
    </location>
</feature>
<feature type="transmembrane region" description="Helical" evidence="8">
    <location>
        <begin position="431"/>
        <end position="451"/>
    </location>
</feature>
<feature type="transmembrane region" description="Helical" evidence="8">
    <location>
        <begin position="463"/>
        <end position="481"/>
    </location>
</feature>
<organism evidence="13">
    <name type="scientific">Drosophila rhopaloa</name>
    <name type="common">Fruit fly</name>
    <dbReference type="NCBI Taxonomy" id="1041015"/>
    <lineage>
        <taxon>Eukaryota</taxon>
        <taxon>Metazoa</taxon>
        <taxon>Ecdysozoa</taxon>
        <taxon>Arthropoda</taxon>
        <taxon>Hexapoda</taxon>
        <taxon>Insecta</taxon>
        <taxon>Pterygota</taxon>
        <taxon>Neoptera</taxon>
        <taxon>Endopterygota</taxon>
        <taxon>Diptera</taxon>
        <taxon>Brachycera</taxon>
        <taxon>Muscomorpha</taxon>
        <taxon>Ephydroidea</taxon>
        <taxon>Drosophilidae</taxon>
        <taxon>Drosophila</taxon>
        <taxon>Sophophora</taxon>
    </lineage>
</organism>
<comment type="subcellular location">
    <subcellularLocation>
        <location evidence="1">Cell membrane</location>
        <topology evidence="1">Multi-pass membrane protein</topology>
    </subcellularLocation>
</comment>
<dbReference type="GO" id="GO:0005886">
    <property type="term" value="C:plasma membrane"/>
    <property type="evidence" value="ECO:0007669"/>
    <property type="project" value="UniProtKB-SubCell"/>
</dbReference>
<dbReference type="PROSITE" id="PS50850">
    <property type="entry name" value="MFS"/>
    <property type="match status" value="1"/>
</dbReference>
<dbReference type="GeneID" id="108048878"/>
<proteinExistence type="predicted"/>
<feature type="transmembrane region" description="Helical" evidence="8">
    <location>
        <begin position="336"/>
        <end position="357"/>
    </location>
</feature>
<dbReference type="InterPro" id="IPR036259">
    <property type="entry name" value="MFS_trans_sf"/>
</dbReference>
<accession>A0A6P4FIY9</accession>
<feature type="transmembrane region" description="Helical" evidence="8">
    <location>
        <begin position="207"/>
        <end position="228"/>
    </location>
</feature>
<keyword evidence="6" id="KW-0325">Glycoprotein</keyword>
<evidence type="ECO:0000256" key="5">
    <source>
        <dbReference type="ARBA" id="ARBA00023136"/>
    </source>
</evidence>
<evidence type="ECO:0000256" key="7">
    <source>
        <dbReference type="SAM" id="MobiDB-lite"/>
    </source>
</evidence>
<dbReference type="AlphaFoldDB" id="A0A6P4FIY9"/>
<dbReference type="GO" id="GO:0051119">
    <property type="term" value="F:sugar transmembrane transporter activity"/>
    <property type="evidence" value="ECO:0007669"/>
    <property type="project" value="InterPro"/>
</dbReference>
<dbReference type="InterPro" id="IPR005828">
    <property type="entry name" value="MFS_sugar_transport-like"/>
</dbReference>
<evidence type="ECO:0000313" key="11">
    <source>
        <dbReference type="Proteomes" id="UP001652680"/>
    </source>
</evidence>
<reference evidence="10" key="3">
    <citation type="submission" date="2025-05" db="UniProtKB">
        <authorList>
            <consortium name="EnsemblMetazoa"/>
        </authorList>
    </citation>
    <scope>IDENTIFICATION</scope>
</reference>
<feature type="transmembrane region" description="Helical" evidence="8">
    <location>
        <begin position="300"/>
        <end position="324"/>
    </location>
</feature>
<protein>
    <submittedName>
        <fullName evidence="12 13">Facilitated trehalose transporter Tret1</fullName>
    </submittedName>
</protein>
<dbReference type="PANTHER" id="PTHR48021">
    <property type="match status" value="1"/>
</dbReference>
<evidence type="ECO:0000313" key="13">
    <source>
        <dbReference type="RefSeq" id="XP_016985306.1"/>
    </source>
</evidence>
<dbReference type="InterPro" id="IPR044775">
    <property type="entry name" value="MFS_ERD6/Tret1-like"/>
</dbReference>
<evidence type="ECO:0000259" key="9">
    <source>
        <dbReference type="PROSITE" id="PS50850"/>
    </source>
</evidence>
<dbReference type="RefSeq" id="XP_016985306.1">
    <property type="nucleotide sequence ID" value="XM_017129817.1"/>
</dbReference>
<dbReference type="InterPro" id="IPR003663">
    <property type="entry name" value="Sugar/inositol_transpt"/>
</dbReference>
<dbReference type="PANTHER" id="PTHR48021:SF89">
    <property type="entry name" value="FI02132P-RELATED"/>
    <property type="match status" value="1"/>
</dbReference>
<keyword evidence="4 8" id="KW-1133">Transmembrane helix</keyword>
<dbReference type="Pfam" id="PF00083">
    <property type="entry name" value="Sugar_tr"/>
    <property type="match status" value="1"/>
</dbReference>
<feature type="transmembrane region" description="Helical" evidence="8">
    <location>
        <begin position="46"/>
        <end position="68"/>
    </location>
</feature>
<evidence type="ECO:0000313" key="10">
    <source>
        <dbReference type="EnsemblMetazoa" id="XP_016985305.1"/>
    </source>
</evidence>
<evidence type="ECO:0000256" key="8">
    <source>
        <dbReference type="SAM" id="Phobius"/>
    </source>
</evidence>
<dbReference type="OrthoDB" id="6612291at2759"/>
<feature type="region of interest" description="Disordered" evidence="7">
    <location>
        <begin position="1"/>
        <end position="38"/>
    </location>
</feature>
<feature type="transmembrane region" description="Helical" evidence="8">
    <location>
        <begin position="88"/>
        <end position="109"/>
    </location>
</feature>
<evidence type="ECO:0000256" key="3">
    <source>
        <dbReference type="ARBA" id="ARBA00022692"/>
    </source>
</evidence>
<name>A0A6P4FIY9_DRORH</name>
<keyword evidence="2" id="KW-1003">Cell membrane</keyword>
<dbReference type="InterPro" id="IPR020846">
    <property type="entry name" value="MFS_dom"/>
</dbReference>
<dbReference type="InterPro" id="IPR050549">
    <property type="entry name" value="MFS_Trehalose_Transporter"/>
</dbReference>
<keyword evidence="11" id="KW-1185">Reference proteome</keyword>
<dbReference type="SUPFAM" id="SSF103473">
    <property type="entry name" value="MFS general substrate transporter"/>
    <property type="match status" value="1"/>
</dbReference>
<evidence type="ECO:0000256" key="2">
    <source>
        <dbReference type="ARBA" id="ARBA00022475"/>
    </source>
</evidence>
<evidence type="ECO:0000256" key="1">
    <source>
        <dbReference type="ARBA" id="ARBA00004651"/>
    </source>
</evidence>
<reference evidence="12 13" key="2">
    <citation type="submission" date="2025-04" db="UniProtKB">
        <authorList>
            <consortium name="RefSeq"/>
        </authorList>
    </citation>
    <scope>IDENTIFICATION</scope>
</reference>
<dbReference type="InterPro" id="IPR005829">
    <property type="entry name" value="Sugar_transporter_CS"/>
</dbReference>
<feature type="domain" description="Major facilitator superfamily (MFS) profile" evidence="9">
    <location>
        <begin position="48"/>
        <end position="485"/>
    </location>
</feature>
<dbReference type="EnsemblMetazoa" id="XM_017129817.1">
    <property type="protein sequence ID" value="XP_016985306.1"/>
    <property type="gene ID" value="LOC108048878"/>
</dbReference>
<evidence type="ECO:0000313" key="12">
    <source>
        <dbReference type="RefSeq" id="XP_016985305.1"/>
    </source>
</evidence>
<dbReference type="Gene3D" id="1.20.1250.20">
    <property type="entry name" value="MFS general substrate transporter like domains"/>
    <property type="match status" value="1"/>
</dbReference>
<dbReference type="Proteomes" id="UP001652680">
    <property type="component" value="Unassembled WGS sequence"/>
</dbReference>
<evidence type="ECO:0000256" key="4">
    <source>
        <dbReference type="ARBA" id="ARBA00022989"/>
    </source>
</evidence>
<dbReference type="RefSeq" id="XP_016985305.1">
    <property type="nucleotide sequence ID" value="XM_017129816.1"/>
</dbReference>
<reference evidence="11" key="1">
    <citation type="journal article" date="2021" name="Elife">
        <title>Highly contiguous assemblies of 101 drosophilid genomes.</title>
        <authorList>
            <person name="Kim B.Y."/>
            <person name="Wang J.R."/>
            <person name="Miller D.E."/>
            <person name="Barmina O."/>
            <person name="Delaney E."/>
            <person name="Thompson A."/>
            <person name="Comeault A.A."/>
            <person name="Peede D."/>
            <person name="D'Agostino E.R."/>
            <person name="Pelaez J."/>
            <person name="Aguilar J.M."/>
            <person name="Haji D."/>
            <person name="Matsunaga T."/>
            <person name="Armstrong E.E."/>
            <person name="Zych M."/>
            <person name="Ogawa Y."/>
            <person name="Stamenkovic-Radak M."/>
            <person name="Jelic M."/>
            <person name="Veselinovic M.S."/>
            <person name="Tanaskovic M."/>
            <person name="Eric P."/>
            <person name="Gao J.J."/>
            <person name="Katoh T.K."/>
            <person name="Toda M.J."/>
            <person name="Watabe H."/>
            <person name="Watada M."/>
            <person name="Davis J.S."/>
            <person name="Moyle L.C."/>
            <person name="Manoli G."/>
            <person name="Bertolini E."/>
            <person name="Kostal V."/>
            <person name="Hawley R.S."/>
            <person name="Takahashi A."/>
            <person name="Jones C.D."/>
            <person name="Price D.K."/>
            <person name="Whiteman N."/>
            <person name="Kopp A."/>
            <person name="Matute D.R."/>
            <person name="Petrov D.A."/>
        </authorList>
    </citation>
    <scope>NUCLEOTIDE SEQUENCE [LARGE SCALE GENOMIC DNA]</scope>
</reference>
<evidence type="ECO:0000256" key="6">
    <source>
        <dbReference type="ARBA" id="ARBA00023180"/>
    </source>
</evidence>
<feature type="transmembrane region" description="Helical" evidence="8">
    <location>
        <begin position="364"/>
        <end position="382"/>
    </location>
</feature>
<dbReference type="FunFam" id="1.20.1250.20:FF:000249">
    <property type="entry name" value="facilitated trehalose transporter Tret1"/>
    <property type="match status" value="1"/>
</dbReference>
<feature type="transmembrane region" description="Helical" evidence="8">
    <location>
        <begin position="394"/>
        <end position="419"/>
    </location>
</feature>
<dbReference type="CDD" id="cd17358">
    <property type="entry name" value="MFS_GLUT6_8_Class3_like"/>
    <property type="match status" value="1"/>
</dbReference>
<dbReference type="EnsemblMetazoa" id="XM_017129816.1">
    <property type="protein sequence ID" value="XP_016985305.1"/>
    <property type="gene ID" value="LOC108048878"/>
</dbReference>
<feature type="transmembrane region" description="Helical" evidence="8">
    <location>
        <begin position="181"/>
        <end position="201"/>
    </location>
</feature>
<sequence>MDEQHRNLQQNGHEVNEKQARIVSGLDRPLKTPPPGEQTRAVRRQVVAVILANVGVISTGMTLAFPTATLHQLTDNTEPVHLSSSQATWFASVNALSAPLGGLLSGFLLDRIGRKKSLIVLNVLTILAWILLATPSESNAQAFFWQLVVSRFMLGIGMGLASAPPGVYAAEISVPKTRGSLILGTSISVAGGITVLYGIGYCIRDDFRLIAMICCGYQLVALLCVLPLPESHCWLLAKKRVTEAKRSLNYFRGFNKSDEITHPQVLEEFQILQKSLQQRDTEVKESFWRSLRQPEVHKPLVILMTLFGFQQLTGIFVVIVFAVQISSEAGIEIDPFMCAVLIGLARLVTTCPMGYILELWGRRRAGIISALGMSVCMFLLAGHSRIKFLNEVPYLPVVAIVGFIVLSTLGLYTLPFFMISELFPQRVRGPASGLTVAVGMFISFVVLKTYPDLKGRIGMSNCFIFFGFMALLALVFIYWALPETRRRTLLEIEEQFRSGRSRQTQDQADVEMKEVFVRRPEE</sequence>
<keyword evidence="3 8" id="KW-0812">Transmembrane</keyword>
<dbReference type="PROSITE" id="PS00217">
    <property type="entry name" value="SUGAR_TRANSPORT_2"/>
    <property type="match status" value="1"/>
</dbReference>
<gene>
    <name evidence="12 13" type="primary">LOC108048878</name>
    <name evidence="10" type="synonym">108048878</name>
</gene>
<dbReference type="PRINTS" id="PR00171">
    <property type="entry name" value="SUGRTRNSPORT"/>
</dbReference>
<keyword evidence="5 8" id="KW-0472">Membrane</keyword>